<dbReference type="EMBL" id="SEKV01000207">
    <property type="protein sequence ID" value="TFY61435.1"/>
    <property type="molecule type" value="Genomic_DNA"/>
</dbReference>
<feature type="domain" description="BTB" evidence="2">
    <location>
        <begin position="243"/>
        <end position="329"/>
    </location>
</feature>
<dbReference type="InterPro" id="IPR000210">
    <property type="entry name" value="BTB/POZ_dom"/>
</dbReference>
<feature type="compositionally biased region" description="Polar residues" evidence="1">
    <location>
        <begin position="162"/>
        <end position="171"/>
    </location>
</feature>
<dbReference type="AlphaFoldDB" id="A0A4Y9YGG4"/>
<evidence type="ECO:0000313" key="4">
    <source>
        <dbReference type="Proteomes" id="UP000298390"/>
    </source>
</evidence>
<sequence length="579" mass="63417">MPNPSEILDVERSSSPDTVDLPDVSQLIGAETRKSEQMDEGNGSDGVSYAGDGLEKMLEDEGVDTKTNCQQEPENTDIQRQASPRKSTSVVRDKTKKKSAKTGPVSGSSSQKGSTPAVKQTTKKRKRQDEGVAPTPSKSRRSDGAASTPPPSDRGPAPAPPNSGTQETVSLTPKPKPKIKKPVSSTSEQNSISASQPARLPSMMPIPLAGPDVPKPSTQLSTTKPNRALAKSSRSSTFWYLDGSVVVLVERTLYRLHRSRLTVNSTYFARLFGGANRQGDTGEGSDTDSDIVEVPNPRSGTLLEGEVIDSCPVYRVTGISAEDFECLLNAWDSGIALAHSKPPFLTIASLLRAAHTLGSEAVLSFASREFTDAWPAGLRKLEPSPTDDQQNFARETIKLARRCNIPSVLKRAFYELLRSPGFMQVDDNTNLMGDDEWAQDPQRALSYTDLLRLIRAREHLQHAWVKAAQPPIPSSLPCHLEAIPEANLDEAQKPVRDGCRAARNKSATWWMEQVIQAPLFEQGLLDPFTAMEELYEVDWAELGFCAGCVSARTEQWEEEQVRLWDELDQWLGLALPKDG</sequence>
<dbReference type="Proteomes" id="UP000298390">
    <property type="component" value="Unassembled WGS sequence"/>
</dbReference>
<feature type="region of interest" description="Disordered" evidence="1">
    <location>
        <begin position="1"/>
        <end position="228"/>
    </location>
</feature>
<evidence type="ECO:0000256" key="1">
    <source>
        <dbReference type="SAM" id="MobiDB-lite"/>
    </source>
</evidence>
<feature type="compositionally biased region" description="Pro residues" evidence="1">
    <location>
        <begin position="148"/>
        <end position="161"/>
    </location>
</feature>
<protein>
    <recommendedName>
        <fullName evidence="2">BTB domain-containing protein</fullName>
    </recommendedName>
</protein>
<dbReference type="PROSITE" id="PS50097">
    <property type="entry name" value="BTB"/>
    <property type="match status" value="1"/>
</dbReference>
<organism evidence="3 4">
    <name type="scientific">Rhodofomes roseus</name>
    <dbReference type="NCBI Taxonomy" id="34475"/>
    <lineage>
        <taxon>Eukaryota</taxon>
        <taxon>Fungi</taxon>
        <taxon>Dikarya</taxon>
        <taxon>Basidiomycota</taxon>
        <taxon>Agaricomycotina</taxon>
        <taxon>Agaricomycetes</taxon>
        <taxon>Polyporales</taxon>
        <taxon>Rhodofomes</taxon>
    </lineage>
</organism>
<feature type="compositionally biased region" description="Polar residues" evidence="1">
    <location>
        <begin position="183"/>
        <end position="196"/>
    </location>
</feature>
<proteinExistence type="predicted"/>
<gene>
    <name evidence="3" type="ORF">EVJ58_g4514</name>
</gene>
<evidence type="ECO:0000313" key="3">
    <source>
        <dbReference type="EMBL" id="TFY61435.1"/>
    </source>
</evidence>
<feature type="compositionally biased region" description="Polar residues" evidence="1">
    <location>
        <begin position="216"/>
        <end position="225"/>
    </location>
</feature>
<accession>A0A4Y9YGG4</accession>
<name>A0A4Y9YGG4_9APHY</name>
<feature type="compositionally biased region" description="Polar residues" evidence="1">
    <location>
        <begin position="65"/>
        <end position="90"/>
    </location>
</feature>
<comment type="caution">
    <text evidence="3">The sequence shown here is derived from an EMBL/GenBank/DDBJ whole genome shotgun (WGS) entry which is preliminary data.</text>
</comment>
<feature type="compositionally biased region" description="Polar residues" evidence="1">
    <location>
        <begin position="105"/>
        <end position="120"/>
    </location>
</feature>
<reference evidence="3 4" key="1">
    <citation type="submission" date="2019-01" db="EMBL/GenBank/DDBJ databases">
        <title>Genome sequencing of the rare red list fungi Fomitopsis rosea.</title>
        <authorList>
            <person name="Buettner E."/>
            <person name="Kellner H."/>
        </authorList>
    </citation>
    <scope>NUCLEOTIDE SEQUENCE [LARGE SCALE GENOMIC DNA]</scope>
    <source>
        <strain evidence="3 4">DSM 105464</strain>
    </source>
</reference>
<evidence type="ECO:0000259" key="2">
    <source>
        <dbReference type="PROSITE" id="PS50097"/>
    </source>
</evidence>